<dbReference type="AlphaFoldDB" id="A0A1I5JQ24"/>
<proteinExistence type="predicted"/>
<evidence type="ECO:0000313" key="4">
    <source>
        <dbReference type="Proteomes" id="UP000199564"/>
    </source>
</evidence>
<evidence type="ECO:0000256" key="2">
    <source>
        <dbReference type="SAM" id="Phobius"/>
    </source>
</evidence>
<dbReference type="SUPFAM" id="SSF117281">
    <property type="entry name" value="Kelch motif"/>
    <property type="match status" value="1"/>
</dbReference>
<organism evidence="3 4">
    <name type="scientific">Algoriphagus ornithinivorans</name>
    <dbReference type="NCBI Taxonomy" id="226506"/>
    <lineage>
        <taxon>Bacteria</taxon>
        <taxon>Pseudomonadati</taxon>
        <taxon>Bacteroidota</taxon>
        <taxon>Cytophagia</taxon>
        <taxon>Cytophagales</taxon>
        <taxon>Cyclobacteriaceae</taxon>
        <taxon>Algoriphagus</taxon>
    </lineage>
</organism>
<dbReference type="InterPro" id="IPR015915">
    <property type="entry name" value="Kelch-typ_b-propeller"/>
</dbReference>
<evidence type="ECO:0008006" key="5">
    <source>
        <dbReference type="Google" id="ProtNLM"/>
    </source>
</evidence>
<keyword evidence="2" id="KW-0472">Membrane</keyword>
<protein>
    <recommendedName>
        <fullName evidence="5">Kelch motif-containing protein</fullName>
    </recommendedName>
</protein>
<dbReference type="Proteomes" id="UP000199564">
    <property type="component" value="Unassembled WGS sequence"/>
</dbReference>
<evidence type="ECO:0000313" key="3">
    <source>
        <dbReference type="EMBL" id="SFO74501.1"/>
    </source>
</evidence>
<feature type="compositionally biased region" description="Basic and acidic residues" evidence="1">
    <location>
        <begin position="370"/>
        <end position="381"/>
    </location>
</feature>
<keyword evidence="2" id="KW-1133">Transmembrane helix</keyword>
<gene>
    <name evidence="3" type="ORF">SAMN04488519_11325</name>
</gene>
<feature type="region of interest" description="Disordered" evidence="1">
    <location>
        <begin position="370"/>
        <end position="390"/>
    </location>
</feature>
<dbReference type="EMBL" id="FOVW01000013">
    <property type="protein sequence ID" value="SFO74501.1"/>
    <property type="molecule type" value="Genomic_DNA"/>
</dbReference>
<keyword evidence="2" id="KW-0812">Transmembrane</keyword>
<reference evidence="4" key="1">
    <citation type="submission" date="2016-10" db="EMBL/GenBank/DDBJ databases">
        <authorList>
            <person name="Varghese N."/>
            <person name="Submissions S."/>
        </authorList>
    </citation>
    <scope>NUCLEOTIDE SEQUENCE [LARGE SCALE GENOMIC DNA]</scope>
    <source>
        <strain evidence="4">DSM 15282</strain>
    </source>
</reference>
<accession>A0A1I5JQ24</accession>
<name>A0A1I5JQ24_9BACT</name>
<feature type="transmembrane region" description="Helical" evidence="2">
    <location>
        <begin position="340"/>
        <end position="359"/>
    </location>
</feature>
<keyword evidence="4" id="KW-1185">Reference proteome</keyword>
<evidence type="ECO:0000256" key="1">
    <source>
        <dbReference type="SAM" id="MobiDB-lite"/>
    </source>
</evidence>
<sequence length="470" mass="55008">MIYHFRFVSALVIHVRRFEKMRFLFCLSLTLFSSSFFCLYAQSLRLNPEAIHQITNFEQLGPHFNQEMIQQLDSLPVGIDEEFQILKDDSGIYLFAGCRMELYRWEENSWKNLYQFQNVGYTCKSRLIIKEGNPFLLGGYGFWNSHTDLIEFDPRLGSWSLASVKAQPANYNSEYLGITEKSAFLLLGFHNNPREDVHQLPENQGYILDFESMAWKHLGFDFEMSLVNPNAAYYIFQDGTLDSQDFLAFNAFESASQNKGLLIFDKNELNFRFFPQELDYNPLEYSPYFMVDGNQVYLQDQKNFAISWNLEDMYAKAKMVGKAAILPMSVTEVNRIKQDYVIISLVSISLIGLVLFPVFKKRIASPTLKRTDERQGKDHIQNENYSKAYSPQESPNLLEILDQNKGKMFTVEELDELFDIHQIPNPENKRVKRSRLIKEINTQAEEKRGYKMINRTRSPEDKRCLLYEIK</sequence>